<name>A0A392R4A6_9FABA</name>
<feature type="non-terminal residue" evidence="2">
    <location>
        <position position="1"/>
    </location>
</feature>
<keyword evidence="3" id="KW-1185">Reference proteome</keyword>
<evidence type="ECO:0000313" key="3">
    <source>
        <dbReference type="Proteomes" id="UP000265520"/>
    </source>
</evidence>
<keyword evidence="1" id="KW-1133">Transmembrane helix</keyword>
<evidence type="ECO:0000313" key="2">
    <source>
        <dbReference type="EMBL" id="MCI30385.1"/>
    </source>
</evidence>
<protein>
    <submittedName>
        <fullName evidence="2">Uncharacterized protein</fullName>
    </submittedName>
</protein>
<feature type="transmembrane region" description="Helical" evidence="1">
    <location>
        <begin position="36"/>
        <end position="56"/>
    </location>
</feature>
<organism evidence="2 3">
    <name type="scientific">Trifolium medium</name>
    <dbReference type="NCBI Taxonomy" id="97028"/>
    <lineage>
        <taxon>Eukaryota</taxon>
        <taxon>Viridiplantae</taxon>
        <taxon>Streptophyta</taxon>
        <taxon>Embryophyta</taxon>
        <taxon>Tracheophyta</taxon>
        <taxon>Spermatophyta</taxon>
        <taxon>Magnoliopsida</taxon>
        <taxon>eudicotyledons</taxon>
        <taxon>Gunneridae</taxon>
        <taxon>Pentapetalae</taxon>
        <taxon>rosids</taxon>
        <taxon>fabids</taxon>
        <taxon>Fabales</taxon>
        <taxon>Fabaceae</taxon>
        <taxon>Papilionoideae</taxon>
        <taxon>50 kb inversion clade</taxon>
        <taxon>NPAAA clade</taxon>
        <taxon>Hologalegina</taxon>
        <taxon>IRL clade</taxon>
        <taxon>Trifolieae</taxon>
        <taxon>Trifolium</taxon>
    </lineage>
</organism>
<keyword evidence="1" id="KW-0812">Transmembrane</keyword>
<reference evidence="2 3" key="1">
    <citation type="journal article" date="2018" name="Front. Plant Sci.">
        <title>Red Clover (Trifolium pratense) and Zigzag Clover (T. medium) - A Picture of Genomic Similarities and Differences.</title>
        <authorList>
            <person name="Dluhosova J."/>
            <person name="Istvanek J."/>
            <person name="Nedelnik J."/>
            <person name="Repkova J."/>
        </authorList>
    </citation>
    <scope>NUCLEOTIDE SEQUENCE [LARGE SCALE GENOMIC DNA]</scope>
    <source>
        <strain evidence="3">cv. 10/8</strain>
        <tissue evidence="2">Leaf</tissue>
    </source>
</reference>
<sequence length="133" mass="14100">FTPEVPSSKNLGGISLSISADSARRNVYNIDKSDGVVVGIIGLVGALVASGQLRFVSRSGPDTTSNLYGVGLHDRGGTMFEDKVSLLLYALQKAFQAAPNRLMTNNVYTALLAASVWLTSSSISSLHMPMETH</sequence>
<dbReference type="EMBL" id="LXQA010179167">
    <property type="protein sequence ID" value="MCI30385.1"/>
    <property type="molecule type" value="Genomic_DNA"/>
</dbReference>
<keyword evidence="1" id="KW-0472">Membrane</keyword>
<proteinExistence type="predicted"/>
<dbReference type="AlphaFoldDB" id="A0A392R4A6"/>
<comment type="caution">
    <text evidence="2">The sequence shown here is derived from an EMBL/GenBank/DDBJ whole genome shotgun (WGS) entry which is preliminary data.</text>
</comment>
<evidence type="ECO:0000256" key="1">
    <source>
        <dbReference type="SAM" id="Phobius"/>
    </source>
</evidence>
<dbReference type="Proteomes" id="UP000265520">
    <property type="component" value="Unassembled WGS sequence"/>
</dbReference>
<accession>A0A392R4A6</accession>